<keyword evidence="2" id="KW-1133">Transmembrane helix</keyword>
<protein>
    <submittedName>
        <fullName evidence="3">Uncharacterized protein</fullName>
    </submittedName>
</protein>
<sequence>MTTKMDFQHFAPHIDKIPKVTPRQIASTALWNVCLCRLSGDNFSISTWMAIGATLQGLLVLFARPTFAIAPAALVLLYRFSHTMLMHYGFIRNTQMEDVIMGKYTVQIPDKDGKPPSEPSETGMAVIMLGMRNNSALGMFGSGALDASLKFQAMLKDLENDPDSGFLGMCGYRAANERPTANGFMSVLYFRSVEDINRFAHAPLHREVWDWFVELSKTHKHLSIMHEVYSAPKKNWENIFINYHLTGIGKILKPVILNGKEYTPIANAQRGPLSTHKGRTGNSRSGADEKEYLIDVEE</sequence>
<organism evidence="3 4">
    <name type="scientific">Trichoderma harzianum CBS 226.95</name>
    <dbReference type="NCBI Taxonomy" id="983964"/>
    <lineage>
        <taxon>Eukaryota</taxon>
        <taxon>Fungi</taxon>
        <taxon>Dikarya</taxon>
        <taxon>Ascomycota</taxon>
        <taxon>Pezizomycotina</taxon>
        <taxon>Sordariomycetes</taxon>
        <taxon>Hypocreomycetidae</taxon>
        <taxon>Hypocreales</taxon>
        <taxon>Hypocreaceae</taxon>
        <taxon>Trichoderma</taxon>
    </lineage>
</organism>
<dbReference type="Proteomes" id="UP000241690">
    <property type="component" value="Unassembled WGS sequence"/>
</dbReference>
<evidence type="ECO:0000256" key="1">
    <source>
        <dbReference type="SAM" id="MobiDB-lite"/>
    </source>
</evidence>
<dbReference type="Pfam" id="PF13826">
    <property type="entry name" value="Monooxy_af470-like"/>
    <property type="match status" value="1"/>
</dbReference>
<dbReference type="RefSeq" id="XP_024774222.1">
    <property type="nucleotide sequence ID" value="XM_024923444.1"/>
</dbReference>
<evidence type="ECO:0000313" key="4">
    <source>
        <dbReference type="Proteomes" id="UP000241690"/>
    </source>
</evidence>
<dbReference type="GeneID" id="36632027"/>
<feature type="region of interest" description="Disordered" evidence="1">
    <location>
        <begin position="268"/>
        <end position="298"/>
    </location>
</feature>
<feature type="compositionally biased region" description="Basic and acidic residues" evidence="1">
    <location>
        <begin position="286"/>
        <end position="298"/>
    </location>
</feature>
<gene>
    <name evidence="3" type="ORF">M431DRAFT_84557</name>
</gene>
<evidence type="ECO:0000256" key="2">
    <source>
        <dbReference type="SAM" id="Phobius"/>
    </source>
</evidence>
<dbReference type="InterPro" id="IPR025444">
    <property type="entry name" value="Monooxy_af470"/>
</dbReference>
<evidence type="ECO:0000313" key="3">
    <source>
        <dbReference type="EMBL" id="PTB54545.1"/>
    </source>
</evidence>
<name>A0A2T4ABU4_TRIHA</name>
<feature type="transmembrane region" description="Helical" evidence="2">
    <location>
        <begin position="48"/>
        <end position="78"/>
    </location>
</feature>
<dbReference type="STRING" id="983964.A0A2T4ABU4"/>
<dbReference type="EMBL" id="KZ679680">
    <property type="protein sequence ID" value="PTB54545.1"/>
    <property type="molecule type" value="Genomic_DNA"/>
</dbReference>
<keyword evidence="2" id="KW-0472">Membrane</keyword>
<dbReference type="AlphaFoldDB" id="A0A2T4ABU4"/>
<proteinExistence type="predicted"/>
<reference evidence="3 4" key="1">
    <citation type="submission" date="2016-07" db="EMBL/GenBank/DDBJ databases">
        <title>Multiple horizontal gene transfer events from other fungi enriched the ability of initially mycotrophic Trichoderma (Ascomycota) to feed on dead plant biomass.</title>
        <authorList>
            <consortium name="DOE Joint Genome Institute"/>
            <person name="Aerts A."/>
            <person name="Atanasova L."/>
            <person name="Chenthamara K."/>
            <person name="Zhang J."/>
            <person name="Grujic M."/>
            <person name="Henrissat B."/>
            <person name="Kuo A."/>
            <person name="Salamov A."/>
            <person name="Lipzen A."/>
            <person name="Labutti K."/>
            <person name="Barry K."/>
            <person name="Miao Y."/>
            <person name="Rahimi M.J."/>
            <person name="Shen Q."/>
            <person name="Grigoriev I.V."/>
            <person name="Kubicek C.P."/>
            <person name="Druzhinina I.S."/>
        </authorList>
    </citation>
    <scope>NUCLEOTIDE SEQUENCE [LARGE SCALE GENOMIC DNA]</scope>
    <source>
        <strain evidence="3 4">CBS 226.95</strain>
    </source>
</reference>
<keyword evidence="4" id="KW-1185">Reference proteome</keyword>
<keyword evidence="2" id="KW-0812">Transmembrane</keyword>
<accession>A0A2T4ABU4</accession>